<organism evidence="2 3">
    <name type="scientific">Teratosphaeria nubilosa</name>
    <dbReference type="NCBI Taxonomy" id="161662"/>
    <lineage>
        <taxon>Eukaryota</taxon>
        <taxon>Fungi</taxon>
        <taxon>Dikarya</taxon>
        <taxon>Ascomycota</taxon>
        <taxon>Pezizomycotina</taxon>
        <taxon>Dothideomycetes</taxon>
        <taxon>Dothideomycetidae</taxon>
        <taxon>Mycosphaerellales</taxon>
        <taxon>Teratosphaeriaceae</taxon>
        <taxon>Teratosphaeria</taxon>
    </lineage>
</organism>
<keyword evidence="3" id="KW-1185">Reference proteome</keyword>
<evidence type="ECO:0000313" key="3">
    <source>
        <dbReference type="Proteomes" id="UP000799436"/>
    </source>
</evidence>
<feature type="signal peptide" evidence="1">
    <location>
        <begin position="1"/>
        <end position="23"/>
    </location>
</feature>
<dbReference type="EMBL" id="ML995915">
    <property type="protein sequence ID" value="KAF2764640.1"/>
    <property type="molecule type" value="Genomic_DNA"/>
</dbReference>
<keyword evidence="1" id="KW-0732">Signal</keyword>
<evidence type="ECO:0000256" key="1">
    <source>
        <dbReference type="SAM" id="SignalP"/>
    </source>
</evidence>
<sequence length="98" mass="10918">MHVTIHSYLLVLALSSLPSPVATDSCKSSEDGFQRCSPLASSLQVCQDNIWKKEIDCVADGELCKCMTYQERDSDQMYVGCRRGNIQTEYCGFVSTQP</sequence>
<dbReference type="AlphaFoldDB" id="A0A6G1KW51"/>
<evidence type="ECO:0008006" key="4">
    <source>
        <dbReference type="Google" id="ProtNLM"/>
    </source>
</evidence>
<dbReference type="OrthoDB" id="10496322at2759"/>
<feature type="chain" id="PRO_5026313892" description="Extracellular membrane protein CFEM domain-containing protein" evidence="1">
    <location>
        <begin position="24"/>
        <end position="98"/>
    </location>
</feature>
<proteinExistence type="predicted"/>
<evidence type="ECO:0000313" key="2">
    <source>
        <dbReference type="EMBL" id="KAF2764640.1"/>
    </source>
</evidence>
<name>A0A6G1KW51_9PEZI</name>
<reference evidence="2" key="1">
    <citation type="journal article" date="2020" name="Stud. Mycol.">
        <title>101 Dothideomycetes genomes: a test case for predicting lifestyles and emergence of pathogens.</title>
        <authorList>
            <person name="Haridas S."/>
            <person name="Albert R."/>
            <person name="Binder M."/>
            <person name="Bloem J."/>
            <person name="Labutti K."/>
            <person name="Salamov A."/>
            <person name="Andreopoulos B."/>
            <person name="Baker S."/>
            <person name="Barry K."/>
            <person name="Bills G."/>
            <person name="Bluhm B."/>
            <person name="Cannon C."/>
            <person name="Castanera R."/>
            <person name="Culley D."/>
            <person name="Daum C."/>
            <person name="Ezra D."/>
            <person name="Gonzalez J."/>
            <person name="Henrissat B."/>
            <person name="Kuo A."/>
            <person name="Liang C."/>
            <person name="Lipzen A."/>
            <person name="Lutzoni F."/>
            <person name="Magnuson J."/>
            <person name="Mondo S."/>
            <person name="Nolan M."/>
            <person name="Ohm R."/>
            <person name="Pangilinan J."/>
            <person name="Park H.-J."/>
            <person name="Ramirez L."/>
            <person name="Alfaro M."/>
            <person name="Sun H."/>
            <person name="Tritt A."/>
            <person name="Yoshinaga Y."/>
            <person name="Zwiers L.-H."/>
            <person name="Turgeon B."/>
            <person name="Goodwin S."/>
            <person name="Spatafora J."/>
            <person name="Crous P."/>
            <person name="Grigoriev I."/>
        </authorList>
    </citation>
    <scope>NUCLEOTIDE SEQUENCE</scope>
    <source>
        <strain evidence="2">CBS 116005</strain>
    </source>
</reference>
<protein>
    <recommendedName>
        <fullName evidence="4">Extracellular membrane protein CFEM domain-containing protein</fullName>
    </recommendedName>
</protein>
<gene>
    <name evidence="2" type="ORF">EJ03DRAFT_331685</name>
</gene>
<accession>A0A6G1KW51</accession>
<dbReference type="Proteomes" id="UP000799436">
    <property type="component" value="Unassembled WGS sequence"/>
</dbReference>